<evidence type="ECO:0000259" key="2">
    <source>
        <dbReference type="Pfam" id="PF00892"/>
    </source>
</evidence>
<evidence type="ECO:0000256" key="1">
    <source>
        <dbReference type="SAM" id="Phobius"/>
    </source>
</evidence>
<accession>A0A3B9GV78</accession>
<feature type="transmembrane region" description="Helical" evidence="1">
    <location>
        <begin position="77"/>
        <end position="95"/>
    </location>
</feature>
<dbReference type="InterPro" id="IPR000620">
    <property type="entry name" value="EamA_dom"/>
</dbReference>
<dbReference type="AlphaFoldDB" id="A0A3B9GV78"/>
<keyword evidence="1" id="KW-0812">Transmembrane</keyword>
<organism evidence="3 4">
    <name type="scientific">Hyphomonas adhaerens</name>
    <dbReference type="NCBI Taxonomy" id="81029"/>
    <lineage>
        <taxon>Bacteria</taxon>
        <taxon>Pseudomonadati</taxon>
        <taxon>Pseudomonadota</taxon>
        <taxon>Alphaproteobacteria</taxon>
        <taxon>Hyphomonadales</taxon>
        <taxon>Hyphomonadaceae</taxon>
        <taxon>Hyphomonas</taxon>
    </lineage>
</organism>
<reference evidence="3 4" key="1">
    <citation type="journal article" date="2018" name="Nat. Biotechnol.">
        <title>A standardized bacterial taxonomy based on genome phylogeny substantially revises the tree of life.</title>
        <authorList>
            <person name="Parks D.H."/>
            <person name="Chuvochina M."/>
            <person name="Waite D.W."/>
            <person name="Rinke C."/>
            <person name="Skarshewski A."/>
            <person name="Chaumeil P.A."/>
            <person name="Hugenholtz P."/>
        </authorList>
    </citation>
    <scope>NUCLEOTIDE SEQUENCE [LARGE SCALE GENOMIC DNA]</scope>
    <source>
        <strain evidence="3">UBA8733</strain>
    </source>
</reference>
<gene>
    <name evidence="3" type="ORF">DCG58_04215</name>
</gene>
<evidence type="ECO:0000313" key="4">
    <source>
        <dbReference type="Proteomes" id="UP000259610"/>
    </source>
</evidence>
<dbReference type="SUPFAM" id="SSF103481">
    <property type="entry name" value="Multidrug resistance efflux transporter EmrE"/>
    <property type="match status" value="1"/>
</dbReference>
<proteinExistence type="predicted"/>
<keyword evidence="1" id="KW-1133">Transmembrane helix</keyword>
<dbReference type="InterPro" id="IPR037185">
    <property type="entry name" value="EmrE-like"/>
</dbReference>
<dbReference type="Gene3D" id="1.10.3730.20">
    <property type="match status" value="1"/>
</dbReference>
<feature type="domain" description="EamA" evidence="2">
    <location>
        <begin position="7"/>
        <end position="118"/>
    </location>
</feature>
<sequence length="119" mass="12895">MTSAFLPYVGCAIVSLMLVFGQFLFKLAATEWRNEAESGNGLLGLLSVPMVAALGLYGVATLLWVYVLRFVPLSRGYLFVLAGAILVPVLANLVFKEPLSPTYWVGFIMIVVGAYICSL</sequence>
<feature type="transmembrane region" description="Helical" evidence="1">
    <location>
        <begin position="101"/>
        <end position="118"/>
    </location>
</feature>
<dbReference type="EMBL" id="DMAN01000091">
    <property type="protein sequence ID" value="HAE26341.1"/>
    <property type="molecule type" value="Genomic_DNA"/>
</dbReference>
<dbReference type="GO" id="GO:0016020">
    <property type="term" value="C:membrane"/>
    <property type="evidence" value="ECO:0007669"/>
    <property type="project" value="InterPro"/>
</dbReference>
<name>A0A3B9GV78_9PROT</name>
<dbReference type="RefSeq" id="WP_272987298.1">
    <property type="nucleotide sequence ID" value="NZ_CAJWRG010000144.1"/>
</dbReference>
<feature type="transmembrane region" description="Helical" evidence="1">
    <location>
        <begin position="45"/>
        <end position="65"/>
    </location>
</feature>
<comment type="caution">
    <text evidence="3">The sequence shown here is derived from an EMBL/GenBank/DDBJ whole genome shotgun (WGS) entry which is preliminary data.</text>
</comment>
<evidence type="ECO:0000313" key="3">
    <source>
        <dbReference type="EMBL" id="HAE26341.1"/>
    </source>
</evidence>
<protein>
    <recommendedName>
        <fullName evidence="2">EamA domain-containing protein</fullName>
    </recommendedName>
</protein>
<keyword evidence="1" id="KW-0472">Membrane</keyword>
<feature type="transmembrane region" description="Helical" evidence="1">
    <location>
        <begin position="5"/>
        <end position="25"/>
    </location>
</feature>
<dbReference type="Proteomes" id="UP000259610">
    <property type="component" value="Unassembled WGS sequence"/>
</dbReference>
<dbReference type="Pfam" id="PF00892">
    <property type="entry name" value="EamA"/>
    <property type="match status" value="1"/>
</dbReference>